<name>A0A117Q4B4_9ACTN</name>
<keyword evidence="5" id="KW-1185">Reference proteome</keyword>
<dbReference type="InterPro" id="IPR000700">
    <property type="entry name" value="PAS-assoc_C"/>
</dbReference>
<dbReference type="InterPro" id="IPR036457">
    <property type="entry name" value="PPM-type-like_dom_sf"/>
</dbReference>
<dbReference type="RefSeq" id="WP_067120018.1">
    <property type="nucleotide sequence ID" value="NZ_KQ948208.1"/>
</dbReference>
<protein>
    <submittedName>
        <fullName evidence="4">Protein phosphatase</fullName>
    </submittedName>
</protein>
<evidence type="ECO:0000313" key="4">
    <source>
        <dbReference type="EMBL" id="KUN08469.1"/>
    </source>
</evidence>
<feature type="domain" description="PAC" evidence="3">
    <location>
        <begin position="205"/>
        <end position="257"/>
    </location>
</feature>
<dbReference type="InterPro" id="IPR013656">
    <property type="entry name" value="PAS_4"/>
</dbReference>
<dbReference type="SUPFAM" id="SSF55785">
    <property type="entry name" value="PYP-like sensor domain (PAS domain)"/>
    <property type="match status" value="2"/>
</dbReference>
<comment type="caution">
    <text evidence="4">The sequence shown here is derived from an EMBL/GenBank/DDBJ whole genome shotgun (WGS) entry which is preliminary data.</text>
</comment>
<dbReference type="InterPro" id="IPR003018">
    <property type="entry name" value="GAF"/>
</dbReference>
<dbReference type="Gene3D" id="3.60.40.10">
    <property type="entry name" value="PPM-type phosphatase domain"/>
    <property type="match status" value="1"/>
</dbReference>
<dbReference type="NCBIfam" id="TIGR00229">
    <property type="entry name" value="sensory_box"/>
    <property type="match status" value="2"/>
</dbReference>
<dbReference type="PANTHER" id="PTHR43156">
    <property type="entry name" value="STAGE II SPORULATION PROTEIN E-RELATED"/>
    <property type="match status" value="1"/>
</dbReference>
<dbReference type="SMART" id="SM00331">
    <property type="entry name" value="PP2C_SIG"/>
    <property type="match status" value="1"/>
</dbReference>
<feature type="domain" description="PAS" evidence="2">
    <location>
        <begin position="25"/>
        <end position="79"/>
    </location>
</feature>
<dbReference type="GO" id="GO:0016791">
    <property type="term" value="F:phosphatase activity"/>
    <property type="evidence" value="ECO:0007669"/>
    <property type="project" value="TreeGrafter"/>
</dbReference>
<dbReference type="FunFam" id="3.30.450.40:FF:000035">
    <property type="entry name" value="PAS sensor protein"/>
    <property type="match status" value="1"/>
</dbReference>
<dbReference type="Pfam" id="PF01590">
    <property type="entry name" value="GAF"/>
    <property type="match status" value="1"/>
</dbReference>
<dbReference type="InterPro" id="IPR013767">
    <property type="entry name" value="PAS_fold"/>
</dbReference>
<dbReference type="CDD" id="cd16936">
    <property type="entry name" value="HATPase_RsbW-like"/>
    <property type="match status" value="1"/>
</dbReference>
<dbReference type="SUPFAM" id="SSF81606">
    <property type="entry name" value="PP2C-like"/>
    <property type="match status" value="1"/>
</dbReference>
<dbReference type="PANTHER" id="PTHR43156:SF2">
    <property type="entry name" value="STAGE II SPORULATION PROTEIN E"/>
    <property type="match status" value="1"/>
</dbReference>
<dbReference type="PROSITE" id="PS50113">
    <property type="entry name" value="PAC"/>
    <property type="match status" value="1"/>
</dbReference>
<dbReference type="Pfam" id="PF13581">
    <property type="entry name" value="HATPase_c_2"/>
    <property type="match status" value="1"/>
</dbReference>
<dbReference type="Pfam" id="PF07228">
    <property type="entry name" value="SpoIIE"/>
    <property type="match status" value="1"/>
</dbReference>
<sequence length="811" mass="87879">MGTPSMHFSESPEDPFALSRGASAVIDDQGTVVGWSTRARELLGYPAEEVIGRAWQDLLVDARDLPVVRSVVVDAVKAGGWFGVLPVRHRDGSRVEMGFRTRAVTREGGGREWFLVGAPATEVIAWQRDRALLDGLYHRSPIGLVVHGLDRRVIRVNRAVEKASGVPAEAPVGRRPREFMVDEDAGPAEERVRHVLETGEPLIFTEQSARARHDPGRERIVSVSAFRMEDPSGRVLGVAETIEDVTDRHRAQRRLALLNEASARIGTSLDVTQTARELADVAADGLADYCSVDLLKPVTLGDEPLAGTAGPLLRIAFSPPEHRVPFRQGDTVPVLPESPQAQCLAERRPILEGRLSLRPEWYALDRRRIEIALGLGVHSLIALPLLARGLVLGVVSLWRSRNSEPFEDEDVAVAQEFSSRAAVCIDNARRFTQQQSAALTLQRSLLPSVASDLPAVEVACRYLPASGEPGIGGDWFDVIPLSGARVALVVGDVVGHGIHAAASMGRLRAAARTLASLDLEPDEVVARLDDLVSLLAAELESNTDGNRSAIEQVLGATCLYAVYDPVSRHCSLARAGHPAPVVSTPGGEVTVLDLPAGPPLGLGGLPFETYDLDLPEGSLLALYTNGLLEARDGDVDAALESLRACLTHTTEPLDHTCHTVFEALLPKDQLPIDDIALLVARTRVLRPQDVASWQLPLEATAAARARELITAKLTEWGLSELAFTIELVASELVTNAYRYAAGPITLRLIRTHCLICEVSDTSHTSPHLRRALSTDEGGRGLFLVAQLTERWGTRYTHDGKTVWTEQALPHP</sequence>
<dbReference type="PROSITE" id="PS50112">
    <property type="entry name" value="PAS"/>
    <property type="match status" value="1"/>
</dbReference>
<dbReference type="Proteomes" id="UP000053127">
    <property type="component" value="Unassembled WGS sequence"/>
</dbReference>
<dbReference type="InterPro" id="IPR003594">
    <property type="entry name" value="HATPase_dom"/>
</dbReference>
<dbReference type="GO" id="GO:0006355">
    <property type="term" value="P:regulation of DNA-templated transcription"/>
    <property type="evidence" value="ECO:0007669"/>
    <property type="project" value="InterPro"/>
</dbReference>
<dbReference type="Gene3D" id="3.30.450.40">
    <property type="match status" value="1"/>
</dbReference>
<dbReference type="SUPFAM" id="SSF55874">
    <property type="entry name" value="ATPase domain of HSP90 chaperone/DNA topoisomerase II/histidine kinase"/>
    <property type="match status" value="1"/>
</dbReference>
<evidence type="ECO:0000259" key="3">
    <source>
        <dbReference type="PROSITE" id="PS50113"/>
    </source>
</evidence>
<dbReference type="FunFam" id="3.60.40.10:FF:000031">
    <property type="entry name" value="PAS sensor protein"/>
    <property type="match status" value="1"/>
</dbReference>
<keyword evidence="1" id="KW-0378">Hydrolase</keyword>
<dbReference type="Gene3D" id="3.30.565.10">
    <property type="entry name" value="Histidine kinase-like ATPase, C-terminal domain"/>
    <property type="match status" value="1"/>
</dbReference>
<gene>
    <name evidence="4" type="ORF">AQI95_08885</name>
</gene>
<dbReference type="Pfam" id="PF00989">
    <property type="entry name" value="PAS"/>
    <property type="match status" value="1"/>
</dbReference>
<organism evidence="4 5">
    <name type="scientific">Streptomyces yokosukanensis</name>
    <dbReference type="NCBI Taxonomy" id="67386"/>
    <lineage>
        <taxon>Bacteria</taxon>
        <taxon>Bacillati</taxon>
        <taxon>Actinomycetota</taxon>
        <taxon>Actinomycetes</taxon>
        <taxon>Kitasatosporales</taxon>
        <taxon>Streptomycetaceae</taxon>
        <taxon>Streptomyces</taxon>
    </lineage>
</organism>
<dbReference type="InterPro" id="IPR029016">
    <property type="entry name" value="GAF-like_dom_sf"/>
</dbReference>
<dbReference type="AlphaFoldDB" id="A0A117Q4B4"/>
<dbReference type="InterPro" id="IPR036890">
    <property type="entry name" value="HATPase_C_sf"/>
</dbReference>
<dbReference type="SUPFAM" id="SSF55781">
    <property type="entry name" value="GAF domain-like"/>
    <property type="match status" value="1"/>
</dbReference>
<dbReference type="InterPro" id="IPR000014">
    <property type="entry name" value="PAS"/>
</dbReference>
<dbReference type="SMART" id="SM00065">
    <property type="entry name" value="GAF"/>
    <property type="match status" value="1"/>
</dbReference>
<dbReference type="OrthoDB" id="118142at2"/>
<evidence type="ECO:0000313" key="5">
    <source>
        <dbReference type="Proteomes" id="UP000053127"/>
    </source>
</evidence>
<dbReference type="FunFam" id="3.30.565.10:FF:000028">
    <property type="entry name" value="PAS sensor protein"/>
    <property type="match status" value="1"/>
</dbReference>
<proteinExistence type="predicted"/>
<evidence type="ECO:0000259" key="2">
    <source>
        <dbReference type="PROSITE" id="PS50112"/>
    </source>
</evidence>
<evidence type="ECO:0000256" key="1">
    <source>
        <dbReference type="ARBA" id="ARBA00022801"/>
    </source>
</evidence>
<dbReference type="Pfam" id="PF08448">
    <property type="entry name" value="PAS_4"/>
    <property type="match status" value="1"/>
</dbReference>
<accession>A0A117Q4B4</accession>
<dbReference type="EMBL" id="LMWN01000008">
    <property type="protein sequence ID" value="KUN08469.1"/>
    <property type="molecule type" value="Genomic_DNA"/>
</dbReference>
<dbReference type="Gene3D" id="3.30.450.20">
    <property type="entry name" value="PAS domain"/>
    <property type="match status" value="2"/>
</dbReference>
<dbReference type="InterPro" id="IPR052016">
    <property type="entry name" value="Bact_Sigma-Reg"/>
</dbReference>
<dbReference type="CDD" id="cd00130">
    <property type="entry name" value="PAS"/>
    <property type="match status" value="2"/>
</dbReference>
<dbReference type="STRING" id="67386.AQI95_08885"/>
<dbReference type="InterPro" id="IPR001932">
    <property type="entry name" value="PPM-type_phosphatase-like_dom"/>
</dbReference>
<reference evidence="4 5" key="1">
    <citation type="submission" date="2015-10" db="EMBL/GenBank/DDBJ databases">
        <title>Draft genome sequence of Streptomyces yokosukanensis DSM 40224, type strain for the species Streptomyces yokosukanensis.</title>
        <authorList>
            <person name="Ruckert C."/>
            <person name="Winkler A."/>
            <person name="Kalinowski J."/>
            <person name="Kampfer P."/>
            <person name="Glaeser S."/>
        </authorList>
    </citation>
    <scope>NUCLEOTIDE SEQUENCE [LARGE SCALE GENOMIC DNA]</scope>
    <source>
        <strain evidence="4 5">DSM 40224</strain>
    </source>
</reference>
<dbReference type="InterPro" id="IPR035965">
    <property type="entry name" value="PAS-like_dom_sf"/>
</dbReference>
<dbReference type="SMART" id="SM00091">
    <property type="entry name" value="PAS"/>
    <property type="match status" value="2"/>
</dbReference>